<dbReference type="RefSeq" id="WP_171369251.1">
    <property type="nucleotide sequence ID" value="NZ_VTXW01000033.1"/>
</dbReference>
<name>A0A7Y3YSN9_9VIBR</name>
<evidence type="ECO:0000313" key="2">
    <source>
        <dbReference type="Proteomes" id="UP000525336"/>
    </source>
</evidence>
<organism evidence="1 2">
    <name type="scientific">Vibrio chagasii</name>
    <dbReference type="NCBI Taxonomy" id="170679"/>
    <lineage>
        <taxon>Bacteria</taxon>
        <taxon>Pseudomonadati</taxon>
        <taxon>Pseudomonadota</taxon>
        <taxon>Gammaproteobacteria</taxon>
        <taxon>Vibrionales</taxon>
        <taxon>Vibrionaceae</taxon>
        <taxon>Vibrio</taxon>
    </lineage>
</organism>
<proteinExistence type="predicted"/>
<sequence>MAIFKYVVFVSVCFLVGCANSQKFDGDIAQESMLMKTENHAGLIEFYKTKLKEKEDASTREKLAQAYFDYGDPDSALFTISPLTKRVAGKEAVKKKVDSSAWKNLVDGEPVWTSWANKKVHLNWLLIQANSELALGKREAALSSALQAFQLDKKNAEVANLIGVIYAAGGNIYEARHYFYIARENLYDDVKVKNNLALLFMLEGNYDRAVDMLLPLYANGQADLQVESNLIIAMVKKNDLDLMRRVLKPKYSDREIAQKYQALKPVKPANWVKAFNGEARETN</sequence>
<dbReference type="PROSITE" id="PS51257">
    <property type="entry name" value="PROKAR_LIPOPROTEIN"/>
    <property type="match status" value="1"/>
</dbReference>
<dbReference type="EMBL" id="VTXW01000033">
    <property type="protein sequence ID" value="NOH36014.1"/>
    <property type="molecule type" value="Genomic_DNA"/>
</dbReference>
<dbReference type="Gene3D" id="1.25.40.10">
    <property type="entry name" value="Tetratricopeptide repeat domain"/>
    <property type="match status" value="1"/>
</dbReference>
<protein>
    <recommendedName>
        <fullName evidence="3">Secretion protein</fullName>
    </recommendedName>
</protein>
<accession>A0A7Y3YSN9</accession>
<evidence type="ECO:0000313" key="1">
    <source>
        <dbReference type="EMBL" id="NOH36014.1"/>
    </source>
</evidence>
<evidence type="ECO:0008006" key="3">
    <source>
        <dbReference type="Google" id="ProtNLM"/>
    </source>
</evidence>
<comment type="caution">
    <text evidence="1">The sequence shown here is derived from an EMBL/GenBank/DDBJ whole genome shotgun (WGS) entry which is preliminary data.</text>
</comment>
<dbReference type="InterPro" id="IPR011990">
    <property type="entry name" value="TPR-like_helical_dom_sf"/>
</dbReference>
<dbReference type="SUPFAM" id="SSF48452">
    <property type="entry name" value="TPR-like"/>
    <property type="match status" value="1"/>
</dbReference>
<dbReference type="AlphaFoldDB" id="A0A7Y3YSN9"/>
<gene>
    <name evidence="1" type="ORF">F0245_22090</name>
</gene>
<reference evidence="1 2" key="1">
    <citation type="submission" date="2019-09" db="EMBL/GenBank/DDBJ databases">
        <title>Draft genome sequencing and comparative genomics of hatchery-associated Vibrios.</title>
        <authorList>
            <person name="Kehlet-Delgado H."/>
            <person name="Mueller R.S."/>
        </authorList>
    </citation>
    <scope>NUCLEOTIDE SEQUENCE [LARGE SCALE GENOMIC DNA]</scope>
    <source>
        <strain evidence="1 2">00-90-10</strain>
    </source>
</reference>
<dbReference type="Proteomes" id="UP000525336">
    <property type="component" value="Unassembled WGS sequence"/>
</dbReference>